<feature type="repeat" description="ARM" evidence="2">
    <location>
        <begin position="196"/>
        <end position="238"/>
    </location>
</feature>
<protein>
    <recommendedName>
        <fullName evidence="5">Condensin complex subunit 1 C-terminal domain-containing protein</fullName>
    </recommendedName>
</protein>
<dbReference type="PANTHER" id="PTHR15599">
    <property type="entry name" value="RTDR1"/>
    <property type="match status" value="1"/>
</dbReference>
<comment type="caution">
    <text evidence="3">The sequence shown here is derived from an EMBL/GenBank/DDBJ whole genome shotgun (WGS) entry which is preliminary data.</text>
</comment>
<dbReference type="PROSITE" id="PS50077">
    <property type="entry name" value="HEAT_REPEAT"/>
    <property type="match status" value="1"/>
</dbReference>
<dbReference type="AlphaFoldDB" id="A0A5N3X9V4"/>
<dbReference type="PANTHER" id="PTHR15599:SF1">
    <property type="entry name" value="RADIAL SPOKE HEAD 14 HOMOLOG"/>
    <property type="match status" value="1"/>
</dbReference>
<dbReference type="InterPro" id="IPR016024">
    <property type="entry name" value="ARM-type_fold"/>
</dbReference>
<dbReference type="SUPFAM" id="SSF48371">
    <property type="entry name" value="ARM repeat"/>
    <property type="match status" value="1"/>
</dbReference>
<feature type="repeat" description="HEAT" evidence="1">
    <location>
        <begin position="197"/>
        <end position="233"/>
    </location>
</feature>
<organism evidence="3 4">
    <name type="scientific">Muntiacus reevesi</name>
    <name type="common">Reeves' muntjac</name>
    <name type="synonym">Cervus reevesi</name>
    <dbReference type="NCBI Taxonomy" id="9886"/>
    <lineage>
        <taxon>Eukaryota</taxon>
        <taxon>Metazoa</taxon>
        <taxon>Chordata</taxon>
        <taxon>Craniata</taxon>
        <taxon>Vertebrata</taxon>
        <taxon>Euteleostomi</taxon>
        <taxon>Mammalia</taxon>
        <taxon>Eutheria</taxon>
        <taxon>Laurasiatheria</taxon>
        <taxon>Artiodactyla</taxon>
        <taxon>Ruminantia</taxon>
        <taxon>Pecora</taxon>
        <taxon>Cervidae</taxon>
        <taxon>Muntiacinae</taxon>
        <taxon>Muntiacus</taxon>
    </lineage>
</organism>
<dbReference type="SMART" id="SM00185">
    <property type="entry name" value="ARM"/>
    <property type="match status" value="3"/>
</dbReference>
<accession>A0A5N3X9V4</accession>
<reference evidence="3 4" key="1">
    <citation type="submission" date="2019-06" db="EMBL/GenBank/DDBJ databases">
        <title>Discovery of a novel chromosome fission-fusion reversal in muntjac.</title>
        <authorList>
            <person name="Mudd A.B."/>
            <person name="Bredeson J.V."/>
            <person name="Baum R."/>
            <person name="Hockemeyer D."/>
            <person name="Rokhsar D.S."/>
        </authorList>
    </citation>
    <scope>NUCLEOTIDE SEQUENCE [LARGE SCALE GENOMIC DNA]</scope>
    <source>
        <strain evidence="3">UCam_UCB_Mr</strain>
        <tissue evidence="3">Fibroblast cell line</tissue>
    </source>
</reference>
<dbReference type="InterPro" id="IPR011989">
    <property type="entry name" value="ARM-like"/>
</dbReference>
<dbReference type="InterPro" id="IPR021133">
    <property type="entry name" value="HEAT_type_2"/>
</dbReference>
<evidence type="ECO:0000256" key="2">
    <source>
        <dbReference type="PROSITE-ProRule" id="PRU00259"/>
    </source>
</evidence>
<dbReference type="Gene3D" id="1.25.10.10">
    <property type="entry name" value="Leucine-rich Repeat Variant"/>
    <property type="match status" value="2"/>
</dbReference>
<name>A0A5N3X9V4_MUNRE</name>
<sequence length="307" mass="33427">MADARISTYLPPNVNPAQAAIAYGCRALPKLNEELQADDLLTRQKALMALCDLMHDPEHVYTAIRIGCLESLKALLRDTNDLVRIKTTEVLYIMATHNVGRARSCPAGALGIVNSGLIPSLVWKLQREEEEIQALLLDTLAACLMEDATEALASRAVPFLKEKLLSANSNIRSKAAHTLIAISIPLEGKIQVWQHDVIPILVHLLKDEEEEVQANAAGALMNATVTTEGKYAALDVEATGPLLQLLGASLSKVRLNAIKALTMLAEAPEGRKLLQSHVATFRVLEEDFSPAVQRAAQVALKVIEWKP</sequence>
<gene>
    <name evidence="3" type="ORF">FD755_017898</name>
</gene>
<dbReference type="InterPro" id="IPR042856">
    <property type="entry name" value="RSP14"/>
</dbReference>
<evidence type="ECO:0008006" key="5">
    <source>
        <dbReference type="Google" id="ProtNLM"/>
    </source>
</evidence>
<dbReference type="Proteomes" id="UP000326062">
    <property type="component" value="Chromosome 20"/>
</dbReference>
<dbReference type="PROSITE" id="PS50176">
    <property type="entry name" value="ARM_REPEAT"/>
    <property type="match status" value="1"/>
</dbReference>
<keyword evidence="4" id="KW-1185">Reference proteome</keyword>
<evidence type="ECO:0000313" key="4">
    <source>
        <dbReference type="Proteomes" id="UP000326062"/>
    </source>
</evidence>
<dbReference type="Pfam" id="PF00514">
    <property type="entry name" value="Arm"/>
    <property type="match status" value="1"/>
</dbReference>
<evidence type="ECO:0000313" key="3">
    <source>
        <dbReference type="EMBL" id="KAB0369936.1"/>
    </source>
</evidence>
<dbReference type="EMBL" id="VCEB01000014">
    <property type="protein sequence ID" value="KAB0369936.1"/>
    <property type="molecule type" value="Genomic_DNA"/>
</dbReference>
<dbReference type="InterPro" id="IPR000225">
    <property type="entry name" value="Armadillo"/>
</dbReference>
<evidence type="ECO:0000256" key="1">
    <source>
        <dbReference type="PROSITE-ProRule" id="PRU00103"/>
    </source>
</evidence>
<dbReference type="PROSITE" id="PS51257">
    <property type="entry name" value="PROKAR_LIPOPROTEIN"/>
    <property type="match status" value="1"/>
</dbReference>
<proteinExistence type="predicted"/>